<keyword evidence="3" id="KW-1185">Reference proteome</keyword>
<dbReference type="Proteomes" id="UP000499080">
    <property type="component" value="Unassembled WGS sequence"/>
</dbReference>
<reference evidence="2 3" key="1">
    <citation type="journal article" date="2019" name="Sci. Rep.">
        <title>Orb-weaving spider Araneus ventricosus genome elucidates the spidroin gene catalogue.</title>
        <authorList>
            <person name="Kono N."/>
            <person name="Nakamura H."/>
            <person name="Ohtoshi R."/>
            <person name="Moran D.A.P."/>
            <person name="Shinohara A."/>
            <person name="Yoshida Y."/>
            <person name="Fujiwara M."/>
            <person name="Mori M."/>
            <person name="Tomita M."/>
            <person name="Arakawa K."/>
        </authorList>
    </citation>
    <scope>NUCLEOTIDE SEQUENCE [LARGE SCALE GENOMIC DNA]</scope>
</reference>
<dbReference type="EMBL" id="BGPR01014943">
    <property type="protein sequence ID" value="GBN67369.1"/>
    <property type="molecule type" value="Genomic_DNA"/>
</dbReference>
<accession>A0A4Y2QW62</accession>
<gene>
    <name evidence="2" type="ORF">AVEN_273183_1</name>
</gene>
<protein>
    <submittedName>
        <fullName evidence="2">Uncharacterized protein</fullName>
    </submittedName>
</protein>
<evidence type="ECO:0000256" key="1">
    <source>
        <dbReference type="SAM" id="MobiDB-lite"/>
    </source>
</evidence>
<name>A0A4Y2QW62_ARAVE</name>
<sequence length="115" mass="13708">MTARYCSGAFREQVLSVLPLHNEWNLKCRVSKTSRKHQYLMRLMEAHGLYWERTRRSESMSDDLILIIFTPLLKQHEGCFGRDLVNFNRSQMTRTTPELAPPLQTFEPHQREDVW</sequence>
<feature type="region of interest" description="Disordered" evidence="1">
    <location>
        <begin position="95"/>
        <end position="115"/>
    </location>
</feature>
<evidence type="ECO:0000313" key="3">
    <source>
        <dbReference type="Proteomes" id="UP000499080"/>
    </source>
</evidence>
<dbReference type="AlphaFoldDB" id="A0A4Y2QW62"/>
<organism evidence="2 3">
    <name type="scientific">Araneus ventricosus</name>
    <name type="common">Orbweaver spider</name>
    <name type="synonym">Epeira ventricosa</name>
    <dbReference type="NCBI Taxonomy" id="182803"/>
    <lineage>
        <taxon>Eukaryota</taxon>
        <taxon>Metazoa</taxon>
        <taxon>Ecdysozoa</taxon>
        <taxon>Arthropoda</taxon>
        <taxon>Chelicerata</taxon>
        <taxon>Arachnida</taxon>
        <taxon>Araneae</taxon>
        <taxon>Araneomorphae</taxon>
        <taxon>Entelegynae</taxon>
        <taxon>Araneoidea</taxon>
        <taxon>Araneidae</taxon>
        <taxon>Araneus</taxon>
    </lineage>
</organism>
<comment type="caution">
    <text evidence="2">The sequence shown here is derived from an EMBL/GenBank/DDBJ whole genome shotgun (WGS) entry which is preliminary data.</text>
</comment>
<proteinExistence type="predicted"/>
<evidence type="ECO:0000313" key="2">
    <source>
        <dbReference type="EMBL" id="GBN67369.1"/>
    </source>
</evidence>